<evidence type="ECO:0000256" key="2">
    <source>
        <dbReference type="SAM" id="SignalP"/>
    </source>
</evidence>
<feature type="signal peptide" evidence="2">
    <location>
        <begin position="1"/>
        <end position="32"/>
    </location>
</feature>
<reference evidence="4 5" key="2">
    <citation type="submission" date="2017-08" db="EMBL/GenBank/DDBJ databases">
        <authorList>
            <person name="de Groot N.N."/>
        </authorList>
    </citation>
    <scope>NUCLEOTIDE SEQUENCE [LARGE SCALE GENOMIC DNA]</scope>
    <source>
        <strain evidence="4">Orrdi1</strain>
    </source>
</reference>
<organism evidence="3 5">
    <name type="scientific">Orrella dioscoreae</name>
    <dbReference type="NCBI Taxonomy" id="1851544"/>
    <lineage>
        <taxon>Bacteria</taxon>
        <taxon>Pseudomonadati</taxon>
        <taxon>Pseudomonadota</taxon>
        <taxon>Betaproteobacteria</taxon>
        <taxon>Burkholderiales</taxon>
        <taxon>Alcaligenaceae</taxon>
        <taxon>Orrella</taxon>
    </lineage>
</organism>
<evidence type="ECO:0000256" key="1">
    <source>
        <dbReference type="ARBA" id="ARBA00006987"/>
    </source>
</evidence>
<dbReference type="STRING" id="1851544.ODI_04261"/>
<dbReference type="InterPro" id="IPR042100">
    <property type="entry name" value="Bug_dom1"/>
</dbReference>
<keyword evidence="2" id="KW-0732">Signal</keyword>
<sequence>MVPGNVFTARLRQFGAALTAACALLAGAPAQADWPEKPVRIIVPYPAGSSPDTLARAIAGPLSDALAQPVIVENKPGAGGNIGTRSVAHAKPDGHTLLYTINGPLVTAPTLYPRTLGYDPGADLAPISLIGTSPNVLVVAKNLNIKSVEELVDLARRRPGAMNYGSVGPGSSAHLAMEMFKHDAGIDLLQVPYSGFPQVITAILAGDVQAGFMVPAIAMPQVRDGRARALAVTSLQADPALPGVPPMSEAGYKDFESISWNAMLAPAGTPTPVIERLNRELARILERPQVREQFAQQFFTARSSTPEALSHRIRDEKARWDAVITRLGLSLD</sequence>
<dbReference type="Pfam" id="PF03401">
    <property type="entry name" value="TctC"/>
    <property type="match status" value="1"/>
</dbReference>
<dbReference type="CDD" id="cd13578">
    <property type="entry name" value="PBP2_Bug27"/>
    <property type="match status" value="1"/>
</dbReference>
<dbReference type="Gene3D" id="3.40.190.150">
    <property type="entry name" value="Bordetella uptake gene, domain 1"/>
    <property type="match status" value="1"/>
</dbReference>
<dbReference type="Proteomes" id="UP000078558">
    <property type="component" value="Chromosome I"/>
</dbReference>
<evidence type="ECO:0000313" key="3">
    <source>
        <dbReference type="EMBL" id="SBT26488.1"/>
    </source>
</evidence>
<protein>
    <submittedName>
        <fullName evidence="3">Putative exported protein</fullName>
    </submittedName>
</protein>
<reference evidence="3 5" key="1">
    <citation type="submission" date="2016-06" db="EMBL/GenBank/DDBJ databases">
        <authorList>
            <person name="Kjaerup R.B."/>
            <person name="Dalgaard T.S."/>
            <person name="Juul-Madsen H.R."/>
        </authorList>
    </citation>
    <scope>NUCLEOTIDE SEQUENCE [LARGE SCALE GENOMIC DNA]</scope>
    <source>
        <strain evidence="3">Orrdi1</strain>
    </source>
</reference>
<comment type="similarity">
    <text evidence="1">Belongs to the UPF0065 (bug) family.</text>
</comment>
<dbReference type="KEGG" id="odi:ODI_R0463"/>
<dbReference type="RefSeq" id="WP_067756313.1">
    <property type="nucleotide sequence ID" value="NZ_LT907988.1"/>
</dbReference>
<dbReference type="OrthoDB" id="8678477at2"/>
<dbReference type="Gene3D" id="3.40.190.10">
    <property type="entry name" value="Periplasmic binding protein-like II"/>
    <property type="match status" value="1"/>
</dbReference>
<evidence type="ECO:0000313" key="4">
    <source>
        <dbReference type="EMBL" id="SOE46782.1"/>
    </source>
</evidence>
<evidence type="ECO:0000313" key="5">
    <source>
        <dbReference type="Proteomes" id="UP000078558"/>
    </source>
</evidence>
<dbReference type="PIRSF" id="PIRSF017082">
    <property type="entry name" value="YflP"/>
    <property type="match status" value="1"/>
</dbReference>
<dbReference type="EMBL" id="FLRC01000033">
    <property type="protein sequence ID" value="SBT26488.1"/>
    <property type="molecule type" value="Genomic_DNA"/>
</dbReference>
<dbReference type="PANTHER" id="PTHR42928">
    <property type="entry name" value="TRICARBOXYLATE-BINDING PROTEIN"/>
    <property type="match status" value="1"/>
</dbReference>
<gene>
    <name evidence="3" type="ORF">ODI_04261</name>
    <name evidence="4" type="ORF">ODI_R0463</name>
</gene>
<feature type="chain" id="PRO_5015062626" evidence="2">
    <location>
        <begin position="33"/>
        <end position="332"/>
    </location>
</feature>
<dbReference type="SUPFAM" id="SSF53850">
    <property type="entry name" value="Periplasmic binding protein-like II"/>
    <property type="match status" value="1"/>
</dbReference>
<accession>A0A1C3K4Y4</accession>
<name>A0A1C3K4Y4_9BURK</name>
<dbReference type="EMBL" id="LT907988">
    <property type="protein sequence ID" value="SOE46782.1"/>
    <property type="molecule type" value="Genomic_DNA"/>
</dbReference>
<dbReference type="InterPro" id="IPR005064">
    <property type="entry name" value="BUG"/>
</dbReference>
<keyword evidence="5" id="KW-1185">Reference proteome</keyword>
<proteinExistence type="inferred from homology"/>
<dbReference type="AlphaFoldDB" id="A0A1C3K4Y4"/>
<dbReference type="PANTHER" id="PTHR42928:SF5">
    <property type="entry name" value="BLR1237 PROTEIN"/>
    <property type="match status" value="1"/>
</dbReference>